<name>A0ABD3NT31_9STRA</name>
<organism evidence="10 11">
    <name type="scientific">Cyclotella cryptica</name>
    <dbReference type="NCBI Taxonomy" id="29204"/>
    <lineage>
        <taxon>Eukaryota</taxon>
        <taxon>Sar</taxon>
        <taxon>Stramenopiles</taxon>
        <taxon>Ochrophyta</taxon>
        <taxon>Bacillariophyta</taxon>
        <taxon>Coscinodiscophyceae</taxon>
        <taxon>Thalassiosirophycidae</taxon>
        <taxon>Stephanodiscales</taxon>
        <taxon>Stephanodiscaceae</taxon>
        <taxon>Cyclotella</taxon>
    </lineage>
</organism>
<keyword evidence="3 6" id="KW-0547">Nucleotide-binding</keyword>
<evidence type="ECO:0000256" key="2">
    <source>
        <dbReference type="ARBA" id="ARBA00022679"/>
    </source>
</evidence>
<dbReference type="PANTHER" id="PTHR24349">
    <property type="entry name" value="SERINE/THREONINE-PROTEIN KINASE"/>
    <property type="match status" value="1"/>
</dbReference>
<dbReference type="FunFam" id="1.10.510.10:FF:001413">
    <property type="entry name" value="Predicted protein"/>
    <property type="match status" value="1"/>
</dbReference>
<dbReference type="SUPFAM" id="SSF56112">
    <property type="entry name" value="Protein kinase-like (PK-like)"/>
    <property type="match status" value="1"/>
</dbReference>
<evidence type="ECO:0000256" key="5">
    <source>
        <dbReference type="ARBA" id="ARBA00022840"/>
    </source>
</evidence>
<dbReference type="SMART" id="SM00220">
    <property type="entry name" value="S_TKc"/>
    <property type="match status" value="1"/>
</dbReference>
<dbReference type="InterPro" id="IPR008271">
    <property type="entry name" value="Ser/Thr_kinase_AS"/>
</dbReference>
<gene>
    <name evidence="10" type="ORF">HJC23_010887</name>
</gene>
<accession>A0ABD3NT31</accession>
<evidence type="ECO:0000256" key="3">
    <source>
        <dbReference type="ARBA" id="ARBA00022741"/>
    </source>
</evidence>
<dbReference type="InterPro" id="IPR017441">
    <property type="entry name" value="Protein_kinase_ATP_BS"/>
</dbReference>
<dbReference type="Pfam" id="PF00069">
    <property type="entry name" value="Pkinase"/>
    <property type="match status" value="1"/>
</dbReference>
<comment type="similarity">
    <text evidence="7">Belongs to the protein kinase superfamily.</text>
</comment>
<dbReference type="GO" id="GO:0004674">
    <property type="term" value="F:protein serine/threonine kinase activity"/>
    <property type="evidence" value="ECO:0007669"/>
    <property type="project" value="UniProtKB-KW"/>
</dbReference>
<keyword evidence="1 7" id="KW-0723">Serine/threonine-protein kinase</keyword>
<keyword evidence="5 6" id="KW-0067">ATP-binding</keyword>
<reference evidence="10 11" key="1">
    <citation type="journal article" date="2020" name="G3 (Bethesda)">
        <title>Improved Reference Genome for Cyclotella cryptica CCMP332, a Model for Cell Wall Morphogenesis, Salinity Adaptation, and Lipid Production in Diatoms (Bacillariophyta).</title>
        <authorList>
            <person name="Roberts W.R."/>
            <person name="Downey K.M."/>
            <person name="Ruck E.C."/>
            <person name="Traller J.C."/>
            <person name="Alverson A.J."/>
        </authorList>
    </citation>
    <scope>NUCLEOTIDE SEQUENCE [LARGE SCALE GENOMIC DNA]</scope>
    <source>
        <strain evidence="10 11">CCMP332</strain>
    </source>
</reference>
<comment type="caution">
    <text evidence="10">The sequence shown here is derived from an EMBL/GenBank/DDBJ whole genome shotgun (WGS) entry which is preliminary data.</text>
</comment>
<feature type="region of interest" description="Disordered" evidence="8">
    <location>
        <begin position="1"/>
        <end position="53"/>
    </location>
</feature>
<proteinExistence type="inferred from homology"/>
<keyword evidence="2" id="KW-0808">Transferase</keyword>
<evidence type="ECO:0000259" key="9">
    <source>
        <dbReference type="PROSITE" id="PS50011"/>
    </source>
</evidence>
<feature type="compositionally biased region" description="Basic and acidic residues" evidence="8">
    <location>
        <begin position="1"/>
        <end position="16"/>
    </location>
</feature>
<feature type="domain" description="Protein kinase" evidence="9">
    <location>
        <begin position="65"/>
        <end position="328"/>
    </location>
</feature>
<dbReference type="InterPro" id="IPR011009">
    <property type="entry name" value="Kinase-like_dom_sf"/>
</dbReference>
<dbReference type="PROSITE" id="PS00108">
    <property type="entry name" value="PROTEIN_KINASE_ST"/>
    <property type="match status" value="1"/>
</dbReference>
<dbReference type="Gene3D" id="3.30.200.20">
    <property type="entry name" value="Phosphorylase Kinase, domain 1"/>
    <property type="match status" value="1"/>
</dbReference>
<evidence type="ECO:0000256" key="8">
    <source>
        <dbReference type="SAM" id="MobiDB-lite"/>
    </source>
</evidence>
<dbReference type="Gene3D" id="1.10.510.10">
    <property type="entry name" value="Transferase(Phosphotransferase) domain 1"/>
    <property type="match status" value="1"/>
</dbReference>
<evidence type="ECO:0000256" key="6">
    <source>
        <dbReference type="PROSITE-ProRule" id="PRU10141"/>
    </source>
</evidence>
<protein>
    <recommendedName>
        <fullName evidence="9">Protein kinase domain-containing protein</fullName>
    </recommendedName>
</protein>
<dbReference type="Proteomes" id="UP001516023">
    <property type="component" value="Unassembled WGS sequence"/>
</dbReference>
<evidence type="ECO:0000256" key="4">
    <source>
        <dbReference type="ARBA" id="ARBA00022777"/>
    </source>
</evidence>
<dbReference type="EMBL" id="JABMIG020000398">
    <property type="protein sequence ID" value="KAL3779240.1"/>
    <property type="molecule type" value="Genomic_DNA"/>
</dbReference>
<evidence type="ECO:0000256" key="1">
    <source>
        <dbReference type="ARBA" id="ARBA00022527"/>
    </source>
</evidence>
<dbReference type="GO" id="GO:0005524">
    <property type="term" value="F:ATP binding"/>
    <property type="evidence" value="ECO:0007669"/>
    <property type="project" value="UniProtKB-UniRule"/>
</dbReference>
<keyword evidence="4" id="KW-0418">Kinase</keyword>
<dbReference type="AlphaFoldDB" id="A0ABD3NT31"/>
<evidence type="ECO:0000313" key="10">
    <source>
        <dbReference type="EMBL" id="KAL3779240.1"/>
    </source>
</evidence>
<keyword evidence="11" id="KW-1185">Reference proteome</keyword>
<dbReference type="PROSITE" id="PS50011">
    <property type="entry name" value="PROTEIN_KINASE_DOM"/>
    <property type="match status" value="1"/>
</dbReference>
<dbReference type="InterPro" id="IPR000719">
    <property type="entry name" value="Prot_kinase_dom"/>
</dbReference>
<dbReference type="FunFam" id="3.30.200.20:FF:000880">
    <property type="entry name" value="Predicted protein"/>
    <property type="match status" value="1"/>
</dbReference>
<dbReference type="CDD" id="cd05117">
    <property type="entry name" value="STKc_CAMK"/>
    <property type="match status" value="1"/>
</dbReference>
<sequence length="380" mass="42385">MIDTKVDTKPTQKEAPARLVSARSDERQSTSCSPDTDTVRSGAPSVSPCASDSTRKLTPIEMKYHIDHDVLGVGHHGSVRRCIERSTGKRYAVKSICKTAPSVNVRGIQREISLLEGINHERILQLVDVYEDSEYVHLVTELCSGGELFDKIVEKSSTGQGCFSEQQAARILHQILSAVSYMHKHSIVHRDIKPENILFETAEEDSPIKIIDFGLARKHRAERGEPPMSTIVGTPYYIAPEVLRKSYNKSSDLWSVGVIAYILLCGYPPFNGANNSEVYTAVQRGLYYFPSADWKHVSSSARDFVVRLLQTDPRRRMTAEQAMSHPWIVHHLHAHQEMDVVNDDTESSSFVEVVLDGCASLRNESIVCGMNGCTSTPMHC</sequence>
<dbReference type="InterPro" id="IPR050205">
    <property type="entry name" value="CDPK_Ser/Thr_kinases"/>
</dbReference>
<feature type="binding site" evidence="6">
    <location>
        <position position="98"/>
    </location>
    <ligand>
        <name>ATP</name>
        <dbReference type="ChEBI" id="CHEBI:30616"/>
    </ligand>
</feature>
<evidence type="ECO:0000256" key="7">
    <source>
        <dbReference type="RuleBase" id="RU000304"/>
    </source>
</evidence>
<dbReference type="PROSITE" id="PS00107">
    <property type="entry name" value="PROTEIN_KINASE_ATP"/>
    <property type="match status" value="1"/>
</dbReference>
<evidence type="ECO:0000313" key="11">
    <source>
        <dbReference type="Proteomes" id="UP001516023"/>
    </source>
</evidence>